<evidence type="ECO:0000313" key="2">
    <source>
        <dbReference type="EMBL" id="SFF07882.1"/>
    </source>
</evidence>
<dbReference type="InterPro" id="IPR018530">
    <property type="entry name" value="SiaC"/>
</dbReference>
<proteinExistence type="predicted"/>
<dbReference type="AlphaFoldDB" id="A0A1I2FQW5"/>
<keyword evidence="3" id="KW-1185">Reference proteome</keyword>
<dbReference type="RefSeq" id="WP_091544495.1">
    <property type="nucleotide sequence ID" value="NZ_FONY01000015.1"/>
</dbReference>
<dbReference type="Pfam" id="PF09345">
    <property type="entry name" value="SiaC"/>
    <property type="match status" value="1"/>
</dbReference>
<accession>A0A1I2FQW5</accession>
<evidence type="ECO:0000259" key="1">
    <source>
        <dbReference type="Pfam" id="PF09345"/>
    </source>
</evidence>
<dbReference type="STRING" id="1003.SAMN04488541_101515"/>
<feature type="domain" description="SiaC family regulatory phosphoprotein" evidence="1">
    <location>
        <begin position="14"/>
        <end position="125"/>
    </location>
</feature>
<reference evidence="2 3" key="1">
    <citation type="submission" date="2016-10" db="EMBL/GenBank/DDBJ databases">
        <authorList>
            <person name="de Groot N.N."/>
        </authorList>
    </citation>
    <scope>NUCLEOTIDE SEQUENCE [LARGE SCALE GENOMIC DNA]</scope>
    <source>
        <strain>GEY</strain>
        <strain evidence="3">DSM 9560</strain>
    </source>
</reference>
<dbReference type="Proteomes" id="UP000199513">
    <property type="component" value="Unassembled WGS sequence"/>
</dbReference>
<name>A0A1I2FQW5_9BACT</name>
<dbReference type="OrthoDB" id="5297629at2"/>
<gene>
    <name evidence="2" type="ORF">SAMN04488541_101515</name>
</gene>
<protein>
    <recommendedName>
        <fullName evidence="1">SiaC family regulatory phosphoprotein domain-containing protein</fullName>
    </recommendedName>
</protein>
<organism evidence="2 3">
    <name type="scientific">Thermoflexibacter ruber</name>
    <dbReference type="NCBI Taxonomy" id="1003"/>
    <lineage>
        <taxon>Bacteria</taxon>
        <taxon>Pseudomonadati</taxon>
        <taxon>Bacteroidota</taxon>
        <taxon>Cytophagia</taxon>
        <taxon>Cytophagales</taxon>
        <taxon>Thermoflexibacteraceae</taxon>
        <taxon>Thermoflexibacter</taxon>
    </lineage>
</organism>
<dbReference type="EMBL" id="FONY01000015">
    <property type="protein sequence ID" value="SFF07882.1"/>
    <property type="molecule type" value="Genomic_DNA"/>
</dbReference>
<evidence type="ECO:0000313" key="3">
    <source>
        <dbReference type="Proteomes" id="UP000199513"/>
    </source>
</evidence>
<sequence length="127" mass="14923">MGNIEIKGEKTEFFIPTVNFNAETGICEIAGESYLEETFEFYQKLIDWLTQYINEEKKPIIFNCKLTYFNTASSKAILEILRLLKNYQQEGGHAQINWFYHEWDDDMKMEVEDLSLDADVSINLVTF</sequence>